<sequence>MQSSSEVYQNFVNGAWKTALSSNTYQTFNPSDFESVVGHFQKSDAADVNEAVSSAKAALASWKKVPPPLRAQYILDVYFLLKQRNAKFSDTITLESGKVTRDSSEEVKRAIDALEFASGDGRRLKGETIPSEHRKNIIYTIRKPIGVIGIITPWNFPIATCVWKIAPALVCGNTIVLKPATITPLTAIRLTELFEEVGLPKGVLNLVTGPGSIIGEAIVKHPDINGISFTGSSDIGRQVYTESSRQFKKVQCEMGGKNAVIVRPDADSALVVDSIVKGAFGSAGQRCTATSRVIMERGSREKFLDALLGRIDSLKVGDPFNPSSDLGPISHRAQFEKILNYIELGKKEGATLIKGGRADGLEHQKGYYIKPTFFDEVKPQMKIAQDEIFGPVLSCISAESLEDAVKISNDVPFGFKASIFTSDFFEIMNAIEDLDVGMIHINSPTLGGEVQAPFGGLKASGAGIREQGTAQMEFFSEEVVVHMNYSKKN</sequence>
<dbReference type="PROSITE" id="PS00070">
    <property type="entry name" value="ALDEHYDE_DEHYDR_CYS"/>
    <property type="match status" value="1"/>
</dbReference>
<dbReference type="SUPFAM" id="SSF53720">
    <property type="entry name" value="ALDH-like"/>
    <property type="match status" value="1"/>
</dbReference>
<dbReference type="AlphaFoldDB" id="B3T562"/>
<gene>
    <name evidence="4" type="ORF">ALOHA_HF4000ANIW141A21ctg1g5</name>
</gene>
<dbReference type="InterPro" id="IPR016160">
    <property type="entry name" value="Ald_DH_CS_CYS"/>
</dbReference>
<dbReference type="InterPro" id="IPR016161">
    <property type="entry name" value="Ald_DH/histidinol_DH"/>
</dbReference>
<proteinExistence type="inferred from homology"/>
<protein>
    <submittedName>
        <fullName evidence="4">Putative aldehyde dehydrogenase family protein</fullName>
    </submittedName>
</protein>
<dbReference type="EMBL" id="EU016608">
    <property type="protein sequence ID" value="ABZ07721.1"/>
    <property type="molecule type" value="Genomic_DNA"/>
</dbReference>
<dbReference type="InterPro" id="IPR016163">
    <property type="entry name" value="Ald_DH_C"/>
</dbReference>
<evidence type="ECO:0000259" key="3">
    <source>
        <dbReference type="Pfam" id="PF00171"/>
    </source>
</evidence>
<evidence type="ECO:0000256" key="1">
    <source>
        <dbReference type="ARBA" id="ARBA00009986"/>
    </source>
</evidence>
<dbReference type="GO" id="GO:0016620">
    <property type="term" value="F:oxidoreductase activity, acting on the aldehyde or oxo group of donors, NAD or NADP as acceptor"/>
    <property type="evidence" value="ECO:0007669"/>
    <property type="project" value="InterPro"/>
</dbReference>
<dbReference type="Gene3D" id="3.40.605.10">
    <property type="entry name" value="Aldehyde Dehydrogenase, Chain A, domain 1"/>
    <property type="match status" value="1"/>
</dbReference>
<keyword evidence="2" id="KW-0560">Oxidoreductase</keyword>
<dbReference type="Gene3D" id="3.40.309.10">
    <property type="entry name" value="Aldehyde Dehydrogenase, Chain A, domain 2"/>
    <property type="match status" value="1"/>
</dbReference>
<accession>B3T562</accession>
<dbReference type="InterPro" id="IPR016162">
    <property type="entry name" value="Ald_DH_N"/>
</dbReference>
<organism evidence="4">
    <name type="scientific">uncultured marine microorganism HF4000_ANIW141A21</name>
    <dbReference type="NCBI Taxonomy" id="455535"/>
    <lineage>
        <taxon>unclassified sequences</taxon>
        <taxon>environmental samples</taxon>
    </lineage>
</organism>
<evidence type="ECO:0000256" key="2">
    <source>
        <dbReference type="ARBA" id="ARBA00023002"/>
    </source>
</evidence>
<dbReference type="FunFam" id="3.40.605.10:FF:000007">
    <property type="entry name" value="NAD/NADP-dependent betaine aldehyde dehydrogenase"/>
    <property type="match status" value="1"/>
</dbReference>
<dbReference type="InterPro" id="IPR015590">
    <property type="entry name" value="Aldehyde_DH_dom"/>
</dbReference>
<evidence type="ECO:0000313" key="4">
    <source>
        <dbReference type="EMBL" id="ABZ07721.1"/>
    </source>
</evidence>
<name>B3T562_9ZZZZ</name>
<dbReference type="Pfam" id="PF00171">
    <property type="entry name" value="Aldedh"/>
    <property type="match status" value="1"/>
</dbReference>
<reference evidence="4" key="1">
    <citation type="journal article" date="2008" name="ISME J.">
        <title>Genomic patterns of recombination, clonal divergence and environment in marine microbial populations.</title>
        <authorList>
            <person name="Konstantinidis K.T."/>
            <person name="Delong E.F."/>
        </authorList>
    </citation>
    <scope>NUCLEOTIDE SEQUENCE</scope>
</reference>
<comment type="similarity">
    <text evidence="1">Belongs to the aldehyde dehydrogenase family.</text>
</comment>
<feature type="domain" description="Aldehyde dehydrogenase" evidence="3">
    <location>
        <begin position="21"/>
        <end position="478"/>
    </location>
</feature>
<dbReference type="PANTHER" id="PTHR11699">
    <property type="entry name" value="ALDEHYDE DEHYDROGENASE-RELATED"/>
    <property type="match status" value="1"/>
</dbReference>